<comment type="caution">
    <text evidence="4">The sequence shown here is derived from an EMBL/GenBank/DDBJ whole genome shotgun (WGS) entry which is preliminary data.</text>
</comment>
<keyword evidence="5" id="KW-1185">Reference proteome</keyword>
<dbReference type="Gene3D" id="3.40.50.300">
    <property type="entry name" value="P-loop containing nucleotide triphosphate hydrolases"/>
    <property type="match status" value="2"/>
</dbReference>
<sequence>MKILSLRLKNINSLRGEWKIDFTREPFAGTGLFAITGATGAGKTTLLDALCLALYHQTPRLKVSPTHNELMTRHTADSLAEAEFEVKGVGYRAFWSQRRANNKPDGNLQPPKVELARISDGKILSDKISDKLTQIAEITGLDFGRFTKSMMLSQGQFAAFLNAEPKERAELLEELTGTEIYGLISERIFQRYRDALHGLNALRERAGGIELLDEAALARINEELAALQEREKQDIAREEALNRLWQWRQKRQELIREREQQRQKQQEAEQQWLALQPQMALLTRSEPAQQLRPQYQALVQLRNDIADAEKQHQVRLNQQAQLNDTLLPLSRRREEAETARQNARREQQQTEQLIENQVAPLDNQLAQLNHELARLNEQHQQTTQALTQQQQAQQQAESALTDQTARLNALTQQQEDTRRHQRWGEYLTGWEKTFDQLHQQQKTLTESEHQLRALHEQHGELQTRTAAQQQALTLAQHAEQQAQQQSQQAEDAWQRAENDGSRQQLLRQQETLERNRSARQNLNRLSPLFAQSHRRLLAITQQLSEQRQTLKTLEEQLQQKRQAWQEKQQHHRDLKSRLELERRIAELEHERARLQAGQPCPLCGSTQHPLVENYQPPRLSEHEQRLKILETETDALKQEGIALAERQKLLQRNHEQQEKEAAALEKETHDYRAAWQTACTALALTLDIADATALESYLSDAEQQEQRLRESLQALDRQQQQRQKYKDAHTQALFALNQAQQQLTLLQRDVQAAEKQQQTLEQSRLHVHEALTQLRQQLEQELTPLALTPPADGDGENWLARRREEYQQWQARQENAAQLTLMITRSQSELNALKQSADQTHQQLTQLRQQLQEQQTRRDSLTEQRRALFGDESTAEAREARSRAVRQADTAAEQAQQEEQAARQQLERLAGEIDSARQQQQQWRSRLEQQQNQFSSALQQSGFSDEAQLLAAMLEESEHQRLLALREESTARRSQIGALLQQAEQALTTWLAQAPEQDDETSDEQLQQTLAELRSALRNAGQRQGELRQQLTSDTQRRHNQQQLMNQIAESQQNYEDWSYLNNLIGSGSGDKFRKFAQGLTLEHLVYLANQQLARLHGRYLLQRKKSDALELEVMDTWQADSVRDTRTLSGGESFLVSLALALALSDLVSHKTRIDSLFLDEGFGTLDAETLETALDALDRLNASGKMIGVISHVEAMKERIPVQIRVKKINGLGISRLDSRFSLNQAAE</sequence>
<dbReference type="SUPFAM" id="SSF52540">
    <property type="entry name" value="P-loop containing nucleoside triphosphate hydrolases"/>
    <property type="match status" value="1"/>
</dbReference>
<dbReference type="GO" id="GO:0004527">
    <property type="term" value="F:exonuclease activity"/>
    <property type="evidence" value="ECO:0007669"/>
    <property type="project" value="UniProtKB-KW"/>
</dbReference>
<feature type="region of interest" description="Disordered" evidence="2">
    <location>
        <begin position="1019"/>
        <end position="1041"/>
    </location>
</feature>
<evidence type="ECO:0000313" key="5">
    <source>
        <dbReference type="Proteomes" id="UP000254848"/>
    </source>
</evidence>
<dbReference type="InterPro" id="IPR027417">
    <property type="entry name" value="P-loop_NTPase"/>
</dbReference>
<evidence type="ECO:0000313" key="4">
    <source>
        <dbReference type="EMBL" id="RDK92045.1"/>
    </source>
</evidence>
<evidence type="ECO:0000259" key="3">
    <source>
        <dbReference type="Pfam" id="PF13476"/>
    </source>
</evidence>
<evidence type="ECO:0000256" key="1">
    <source>
        <dbReference type="SAM" id="Coils"/>
    </source>
</evidence>
<organism evidence="4 5">
    <name type="scientific">Enterobacillus tribolii</name>
    <dbReference type="NCBI Taxonomy" id="1487935"/>
    <lineage>
        <taxon>Bacteria</taxon>
        <taxon>Pseudomonadati</taxon>
        <taxon>Pseudomonadota</taxon>
        <taxon>Gammaproteobacteria</taxon>
        <taxon>Enterobacterales</taxon>
        <taxon>Hafniaceae</taxon>
        <taxon>Enterobacillus</taxon>
    </lineage>
</organism>
<proteinExistence type="predicted"/>
<dbReference type="GO" id="GO:0006302">
    <property type="term" value="P:double-strand break repair"/>
    <property type="evidence" value="ECO:0007669"/>
    <property type="project" value="InterPro"/>
</dbReference>
<accession>A0A370QS41</accession>
<dbReference type="Pfam" id="PF13476">
    <property type="entry name" value="AAA_23"/>
    <property type="match status" value="1"/>
</dbReference>
<feature type="compositionally biased region" description="Low complexity" evidence="2">
    <location>
        <begin position="473"/>
        <end position="491"/>
    </location>
</feature>
<feature type="domain" description="Rad50/SbcC-type AAA" evidence="3">
    <location>
        <begin position="5"/>
        <end position="271"/>
    </location>
</feature>
<dbReference type="AlphaFoldDB" id="A0A370QS41"/>
<keyword evidence="1" id="KW-0175">Coiled coil</keyword>
<feature type="region of interest" description="Disordered" evidence="2">
    <location>
        <begin position="325"/>
        <end position="350"/>
    </location>
</feature>
<dbReference type="EMBL" id="QRAP01000004">
    <property type="protein sequence ID" value="RDK92045.1"/>
    <property type="molecule type" value="Genomic_DNA"/>
</dbReference>
<dbReference type="GO" id="GO:0016887">
    <property type="term" value="F:ATP hydrolysis activity"/>
    <property type="evidence" value="ECO:0007669"/>
    <property type="project" value="InterPro"/>
</dbReference>
<name>A0A370QS41_9GAMM</name>
<feature type="region of interest" description="Disordered" evidence="2">
    <location>
        <begin position="473"/>
        <end position="505"/>
    </location>
</feature>
<gene>
    <name evidence="4" type="ORF">C8D90_104199</name>
</gene>
<dbReference type="Proteomes" id="UP000254848">
    <property type="component" value="Unassembled WGS sequence"/>
</dbReference>
<feature type="compositionally biased region" description="Low complexity" evidence="2">
    <location>
        <begin position="891"/>
        <end position="904"/>
    </location>
</feature>
<dbReference type="OrthoDB" id="9795626at2"/>
<evidence type="ECO:0000256" key="2">
    <source>
        <dbReference type="SAM" id="MobiDB-lite"/>
    </source>
</evidence>
<feature type="region of interest" description="Disordered" evidence="2">
    <location>
        <begin position="848"/>
        <end position="905"/>
    </location>
</feature>
<dbReference type="Pfam" id="PF13558">
    <property type="entry name" value="SbcC_Walker_B"/>
    <property type="match status" value="1"/>
</dbReference>
<feature type="compositionally biased region" description="Basic and acidic residues" evidence="2">
    <location>
        <begin position="331"/>
        <end position="348"/>
    </location>
</feature>
<dbReference type="InterPro" id="IPR038729">
    <property type="entry name" value="Rad50/SbcC_AAA"/>
</dbReference>
<feature type="compositionally biased region" description="Basic and acidic residues" evidence="2">
    <location>
        <begin position="855"/>
        <end position="882"/>
    </location>
</feature>
<keyword evidence="4" id="KW-0540">Nuclease</keyword>
<dbReference type="PANTHER" id="PTHR32114:SF2">
    <property type="entry name" value="ABC TRANSPORTER ABCH.3"/>
    <property type="match status" value="1"/>
</dbReference>
<feature type="coiled-coil region" evidence="1">
    <location>
        <begin position="217"/>
        <end position="271"/>
    </location>
</feature>
<feature type="coiled-coil region" evidence="1">
    <location>
        <begin position="536"/>
        <end position="763"/>
    </location>
</feature>
<dbReference type="PANTHER" id="PTHR32114">
    <property type="entry name" value="ABC TRANSPORTER ABCH.3"/>
    <property type="match status" value="1"/>
</dbReference>
<keyword evidence="4" id="KW-0378">Hydrolase</keyword>
<reference evidence="4 5" key="1">
    <citation type="submission" date="2018-07" db="EMBL/GenBank/DDBJ databases">
        <title>Genomic Encyclopedia of Type Strains, Phase IV (KMG-IV): sequencing the most valuable type-strain genomes for metagenomic binning, comparative biology and taxonomic classification.</title>
        <authorList>
            <person name="Goeker M."/>
        </authorList>
    </citation>
    <scope>NUCLEOTIDE SEQUENCE [LARGE SCALE GENOMIC DNA]</scope>
    <source>
        <strain evidence="4 5">DSM 103736</strain>
    </source>
</reference>
<dbReference type="RefSeq" id="WP_115458372.1">
    <property type="nucleotide sequence ID" value="NZ_QRAP01000004.1"/>
</dbReference>
<protein>
    <submittedName>
        <fullName evidence="4">Exonuclease SbcC</fullName>
    </submittedName>
</protein>
<keyword evidence="4" id="KW-0269">Exonuclease</keyword>